<name>A0A255DV53_9MYCO</name>
<evidence type="ECO:0000313" key="2">
    <source>
        <dbReference type="Proteomes" id="UP000216063"/>
    </source>
</evidence>
<dbReference type="AlphaFoldDB" id="A0A255DV53"/>
<organism evidence="1 2">
    <name type="scientific">Mycolicibacterium sphagni</name>
    <dbReference type="NCBI Taxonomy" id="1786"/>
    <lineage>
        <taxon>Bacteria</taxon>
        <taxon>Bacillati</taxon>
        <taxon>Actinomycetota</taxon>
        <taxon>Actinomycetes</taxon>
        <taxon>Mycobacteriales</taxon>
        <taxon>Mycobacteriaceae</taxon>
        <taxon>Mycolicibacterium</taxon>
    </lineage>
</organism>
<dbReference type="Proteomes" id="UP000216063">
    <property type="component" value="Unassembled WGS sequence"/>
</dbReference>
<dbReference type="EMBL" id="NOZR01000004">
    <property type="protein sequence ID" value="OYN81135.1"/>
    <property type="molecule type" value="Genomic_DNA"/>
</dbReference>
<reference evidence="1 2" key="1">
    <citation type="submission" date="2017-07" db="EMBL/GenBank/DDBJ databases">
        <title>The new phylogeny of genus Mycobacterium.</title>
        <authorList>
            <person name="Tortoli E."/>
            <person name="Trovato A."/>
            <person name="Cirillo D.M."/>
        </authorList>
    </citation>
    <scope>NUCLEOTIDE SEQUENCE [LARGE SCALE GENOMIC DNA]</scope>
    <source>
        <strain evidence="1 2">ATCC 33027</strain>
    </source>
</reference>
<comment type="caution">
    <text evidence="1">The sequence shown here is derived from an EMBL/GenBank/DDBJ whole genome shotgun (WGS) entry which is preliminary data.</text>
</comment>
<gene>
    <name evidence="1" type="ORF">CG716_06210</name>
</gene>
<proteinExistence type="predicted"/>
<accession>A0A255DV53</accession>
<protein>
    <submittedName>
        <fullName evidence="1">Uncharacterized protein</fullName>
    </submittedName>
</protein>
<keyword evidence="2" id="KW-1185">Reference proteome</keyword>
<evidence type="ECO:0000313" key="1">
    <source>
        <dbReference type="EMBL" id="OYN81135.1"/>
    </source>
</evidence>
<sequence length="71" mass="6466">MPASAAIAAAPGDATFPLTAEAAAGGADLVSVAEPAGAFVAAEGVSLLAAVGSEVVGSEGLAGDDGRAAAR</sequence>